<protein>
    <submittedName>
        <fullName evidence="4">Uncharacterized protein</fullName>
    </submittedName>
</protein>
<dbReference type="Proteomes" id="UP000005627">
    <property type="component" value="Chromosome 2"/>
</dbReference>
<dbReference type="STRING" id="1076872.G8ZQJ9"/>
<keyword evidence="2" id="KW-0521">NADP</keyword>
<dbReference type="OrthoDB" id="153074at2759"/>
<reference evidence="4 5" key="1">
    <citation type="journal article" date="2011" name="Proc. Natl. Acad. Sci. U.S.A.">
        <title>Evolutionary erosion of yeast sex chromosomes by mating-type switching accidents.</title>
        <authorList>
            <person name="Gordon J.L."/>
            <person name="Armisen D."/>
            <person name="Proux-Wera E."/>
            <person name="Oheigeartaigh S.S."/>
            <person name="Byrne K.P."/>
            <person name="Wolfe K.H."/>
        </authorList>
    </citation>
    <scope>NUCLEOTIDE SEQUENCE [LARGE SCALE GENOMIC DNA]</scope>
    <source>
        <strain evidence="5">ATCC 10662 / CBS 1146 / NBRC 0425 / NCYC 2629 / NRRL Y-866</strain>
    </source>
</reference>
<dbReference type="CDD" id="cd05367">
    <property type="entry name" value="SPR-like_SDR_c"/>
    <property type="match status" value="1"/>
</dbReference>
<dbReference type="InterPro" id="IPR036291">
    <property type="entry name" value="NAD(P)-bd_dom_sf"/>
</dbReference>
<evidence type="ECO:0000256" key="1">
    <source>
        <dbReference type="ARBA" id="ARBA00006484"/>
    </source>
</evidence>
<dbReference type="Pfam" id="PF00106">
    <property type="entry name" value="adh_short"/>
    <property type="match status" value="1"/>
</dbReference>
<keyword evidence="5" id="KW-1185">Reference proteome</keyword>
<dbReference type="RefSeq" id="XP_003680104.1">
    <property type="nucleotide sequence ID" value="XM_003680056.1"/>
</dbReference>
<keyword evidence="3" id="KW-0560">Oxidoreductase</keyword>
<dbReference type="InterPro" id="IPR002347">
    <property type="entry name" value="SDR_fam"/>
</dbReference>
<dbReference type="FunCoup" id="G8ZQJ9">
    <property type="interactions" value="98"/>
</dbReference>
<gene>
    <name evidence="4" type="primary">TDEL0B07640</name>
    <name evidence="4" type="ORF">TDEL_0B07640</name>
</gene>
<sequence>MGKVILVTGASRGIGKSIVEVILNTSDDAVVYGVARSEAPLKEIKQKYGDRFFYVVGDITDDVVLKKLVDQAVKGHGKIDSVVANAGVLEPVQHVNDIVVDQWKKLYDVNFFSIVSLVSITLPEVKKSHGNFVFVSSDASDTYFNCWGAYGSSKAALNHFALTIANEEPSVKALAVAPGIVDTQMQVEIRENVGPKAMSDDALNMFKGLKSSNKLLDSTVPATVYAKLALDGIPEDVSGKYLSYDDESLKAFQA</sequence>
<dbReference type="PANTHER" id="PTHR43008">
    <property type="entry name" value="BENZIL REDUCTASE"/>
    <property type="match status" value="1"/>
</dbReference>
<dbReference type="EMBL" id="HE616743">
    <property type="protein sequence ID" value="CCE90893.1"/>
    <property type="molecule type" value="Genomic_DNA"/>
</dbReference>
<dbReference type="GO" id="GO:0050664">
    <property type="term" value="F:oxidoreductase activity, acting on NAD(P)H, oxygen as acceptor"/>
    <property type="evidence" value="ECO:0007669"/>
    <property type="project" value="TreeGrafter"/>
</dbReference>
<evidence type="ECO:0000256" key="2">
    <source>
        <dbReference type="ARBA" id="ARBA00022857"/>
    </source>
</evidence>
<dbReference type="HOGENOM" id="CLU_010194_2_11_1"/>
<dbReference type="PANTHER" id="PTHR43008:SF8">
    <property type="entry name" value="BENZIL REDUCTASE ((S)-BENZOIN FORMING) IRC24"/>
    <property type="match status" value="1"/>
</dbReference>
<name>G8ZQJ9_TORDE</name>
<comment type="similarity">
    <text evidence="1">Belongs to the short-chain dehydrogenases/reductases (SDR) family.</text>
</comment>
<dbReference type="GeneID" id="11500190"/>
<dbReference type="FunFam" id="3.40.50.720:FF:000281">
    <property type="entry name" value="Uncharacterized oxidoreductase YIR035C"/>
    <property type="match status" value="1"/>
</dbReference>
<dbReference type="InParanoid" id="G8ZQJ9"/>
<dbReference type="PRINTS" id="PR00081">
    <property type="entry name" value="GDHRDH"/>
</dbReference>
<dbReference type="AlphaFoldDB" id="G8ZQJ9"/>
<dbReference type="SUPFAM" id="SSF51735">
    <property type="entry name" value="NAD(P)-binding Rossmann-fold domains"/>
    <property type="match status" value="1"/>
</dbReference>
<evidence type="ECO:0000313" key="4">
    <source>
        <dbReference type="EMBL" id="CCE90893.1"/>
    </source>
</evidence>
<dbReference type="eggNOG" id="KOG1204">
    <property type="taxonomic scope" value="Eukaryota"/>
</dbReference>
<evidence type="ECO:0000313" key="5">
    <source>
        <dbReference type="Proteomes" id="UP000005627"/>
    </source>
</evidence>
<dbReference type="PROSITE" id="PS00061">
    <property type="entry name" value="ADH_SHORT"/>
    <property type="match status" value="1"/>
</dbReference>
<accession>G8ZQJ9</accession>
<dbReference type="InterPro" id="IPR020904">
    <property type="entry name" value="Sc_DH/Rdtase_CS"/>
</dbReference>
<dbReference type="KEGG" id="tdl:TDEL_0B07640"/>
<proteinExistence type="inferred from homology"/>
<evidence type="ECO:0000256" key="3">
    <source>
        <dbReference type="ARBA" id="ARBA00023002"/>
    </source>
</evidence>
<organism evidence="4 5">
    <name type="scientific">Torulaspora delbrueckii</name>
    <name type="common">Yeast</name>
    <name type="synonym">Candida colliculosa</name>
    <dbReference type="NCBI Taxonomy" id="4950"/>
    <lineage>
        <taxon>Eukaryota</taxon>
        <taxon>Fungi</taxon>
        <taxon>Dikarya</taxon>
        <taxon>Ascomycota</taxon>
        <taxon>Saccharomycotina</taxon>
        <taxon>Saccharomycetes</taxon>
        <taxon>Saccharomycetales</taxon>
        <taxon>Saccharomycetaceae</taxon>
        <taxon>Torulaspora</taxon>
    </lineage>
</organism>
<dbReference type="Gene3D" id="3.40.50.720">
    <property type="entry name" value="NAD(P)-binding Rossmann-like Domain"/>
    <property type="match status" value="1"/>
</dbReference>